<evidence type="ECO:0000256" key="1">
    <source>
        <dbReference type="SAM" id="MobiDB-lite"/>
    </source>
</evidence>
<accession>A0AAN4PUR4</accession>
<dbReference type="Pfam" id="PF12311">
    <property type="entry name" value="DUF3632"/>
    <property type="match status" value="1"/>
</dbReference>
<protein>
    <submittedName>
        <fullName evidence="2">Uncharacterized protein</fullName>
    </submittedName>
</protein>
<dbReference type="Proteomes" id="UP000051487">
    <property type="component" value="Unassembled WGS sequence"/>
</dbReference>
<dbReference type="InterPro" id="IPR022085">
    <property type="entry name" value="OpdG"/>
</dbReference>
<dbReference type="PANTHER" id="PTHR38797:SF7">
    <property type="entry name" value="TRANSCRIPTION FACTOR DOMAIN-CONTAINING PROTEIN"/>
    <property type="match status" value="1"/>
</dbReference>
<evidence type="ECO:0000313" key="3">
    <source>
        <dbReference type="Proteomes" id="UP000051487"/>
    </source>
</evidence>
<feature type="region of interest" description="Disordered" evidence="1">
    <location>
        <begin position="1"/>
        <end position="34"/>
    </location>
</feature>
<organism evidence="2 3">
    <name type="scientific">Aspergillus lentulus</name>
    <dbReference type="NCBI Taxonomy" id="293939"/>
    <lineage>
        <taxon>Eukaryota</taxon>
        <taxon>Fungi</taxon>
        <taxon>Dikarya</taxon>
        <taxon>Ascomycota</taxon>
        <taxon>Pezizomycotina</taxon>
        <taxon>Eurotiomycetes</taxon>
        <taxon>Eurotiomycetidae</taxon>
        <taxon>Eurotiales</taxon>
        <taxon>Aspergillaceae</taxon>
        <taxon>Aspergillus</taxon>
        <taxon>Aspergillus subgen. Fumigati</taxon>
    </lineage>
</organism>
<dbReference type="EMBL" id="BCLY01000016">
    <property type="protein sequence ID" value="GAQ11453.1"/>
    <property type="molecule type" value="Genomic_DNA"/>
</dbReference>
<dbReference type="PANTHER" id="PTHR38797">
    <property type="entry name" value="NUCLEAR PORE COMPLEX PROTEIN NUP85-RELATED"/>
    <property type="match status" value="1"/>
</dbReference>
<comment type="caution">
    <text evidence="2">The sequence shown here is derived from an EMBL/GenBank/DDBJ whole genome shotgun (WGS) entry which is preliminary data.</text>
</comment>
<proteinExistence type="predicted"/>
<sequence length="363" mass="41520">MQDSGDLYPSRPPSRDMHASALESSPGYRESVQDDIRRGNFDEIRGSMYNLVWYLSMRYRHDGYSMETLEPILHDFWHVCYHGGRHLSHESPEHDRLVLDIVRFRAMGPLKRPAKQNHQDIEIARTTAGVVWEDLPFLVADMTDYWLNDCATMNATQRCNIARFLAKLSSAGLSNDGLFQIALLVFHDALETARPLGSLDGSGDANPDRRMGDLTIADFLPAVYAWIQEARYKILQLSDESWNGCPDDLGRGGAMFVESDLGKKSPSGFSHWRWMFWLKRLEDINQEAKQVGEKRIAQQVSEMIDIMTGQLEDGDPLTFKKFEAAEAFIPDKKEFSIKYLIERVSDEWNQSQEEGGQEIEEST</sequence>
<name>A0AAN4PUR4_ASPLE</name>
<dbReference type="AlphaFoldDB" id="A0AAN4PUR4"/>
<reference evidence="2 3" key="1">
    <citation type="submission" date="2015-11" db="EMBL/GenBank/DDBJ databases">
        <title>Aspergillus lentulus strain IFM 54703T.</title>
        <authorList>
            <person name="Kusuya Y."/>
            <person name="Sakai K."/>
            <person name="Kamei K."/>
            <person name="Takahashi H."/>
            <person name="Yaguchi T."/>
        </authorList>
    </citation>
    <scope>NUCLEOTIDE SEQUENCE [LARGE SCALE GENOMIC DNA]</scope>
    <source>
        <strain evidence="2 3">IFM 54703</strain>
    </source>
</reference>
<dbReference type="InterPro" id="IPR053204">
    <property type="entry name" value="Oxopyrrolidines_Biosynth-assoc"/>
</dbReference>
<evidence type="ECO:0000313" key="2">
    <source>
        <dbReference type="EMBL" id="GAQ11453.1"/>
    </source>
</evidence>
<gene>
    <name evidence="2" type="ORF">ALT_8774</name>
</gene>